<feature type="chain" id="PRO_5035925240" description="RNase H type-1 domain-containing protein" evidence="1">
    <location>
        <begin position="19"/>
        <end position="83"/>
    </location>
</feature>
<evidence type="ECO:0000256" key="1">
    <source>
        <dbReference type="SAM" id="SignalP"/>
    </source>
</evidence>
<accession>A0A8T0TH17</accession>
<proteinExistence type="predicted"/>
<keyword evidence="1" id="KW-0732">Signal</keyword>
<dbReference type="PANTHER" id="PTHR34146:SF10">
    <property type="entry name" value="RNASE H TYPE-1 DOMAIN-CONTAINING PROTEIN"/>
    <property type="match status" value="1"/>
</dbReference>
<dbReference type="Proteomes" id="UP000823388">
    <property type="component" value="Chromosome 4N"/>
</dbReference>
<name>A0A8T0TH17_PANVG</name>
<organism evidence="2 3">
    <name type="scientific">Panicum virgatum</name>
    <name type="common">Blackwell switchgrass</name>
    <dbReference type="NCBI Taxonomy" id="38727"/>
    <lineage>
        <taxon>Eukaryota</taxon>
        <taxon>Viridiplantae</taxon>
        <taxon>Streptophyta</taxon>
        <taxon>Embryophyta</taxon>
        <taxon>Tracheophyta</taxon>
        <taxon>Spermatophyta</taxon>
        <taxon>Magnoliopsida</taxon>
        <taxon>Liliopsida</taxon>
        <taxon>Poales</taxon>
        <taxon>Poaceae</taxon>
        <taxon>PACMAD clade</taxon>
        <taxon>Panicoideae</taxon>
        <taxon>Panicodae</taxon>
        <taxon>Paniceae</taxon>
        <taxon>Panicinae</taxon>
        <taxon>Panicum</taxon>
        <taxon>Panicum sect. Hiantes</taxon>
    </lineage>
</organism>
<feature type="non-terminal residue" evidence="2">
    <location>
        <position position="1"/>
    </location>
</feature>
<feature type="signal peptide" evidence="1">
    <location>
        <begin position="1"/>
        <end position="18"/>
    </location>
</feature>
<gene>
    <name evidence="2" type="ORF">PVAP13_4NG320601</name>
</gene>
<dbReference type="EMBL" id="CM029044">
    <property type="protein sequence ID" value="KAG2608453.1"/>
    <property type="molecule type" value="Genomic_DNA"/>
</dbReference>
<sequence>PLEAEGWALILGARLAAALNLQVVKFLTDNEILASAAKKRSLRHYPGHWSLRPILAEFTEITDSSSSSTCYQIFSPLLSRFCF</sequence>
<evidence type="ECO:0000313" key="3">
    <source>
        <dbReference type="Proteomes" id="UP000823388"/>
    </source>
</evidence>
<keyword evidence="3" id="KW-1185">Reference proteome</keyword>
<dbReference type="PANTHER" id="PTHR34146">
    <property type="entry name" value="POLYNUCLEOTIDYL TRANSFERASE, RIBONUCLEASE H-LIKE SUPERFAMILY PROTEIN-RELATED"/>
    <property type="match status" value="1"/>
</dbReference>
<comment type="caution">
    <text evidence="2">The sequence shown here is derived from an EMBL/GenBank/DDBJ whole genome shotgun (WGS) entry which is preliminary data.</text>
</comment>
<reference evidence="2" key="1">
    <citation type="submission" date="2020-05" db="EMBL/GenBank/DDBJ databases">
        <title>WGS assembly of Panicum virgatum.</title>
        <authorList>
            <person name="Lovell J.T."/>
            <person name="Jenkins J."/>
            <person name="Shu S."/>
            <person name="Juenger T.E."/>
            <person name="Schmutz J."/>
        </authorList>
    </citation>
    <scope>NUCLEOTIDE SEQUENCE</scope>
    <source>
        <strain evidence="2">AP13</strain>
    </source>
</reference>
<evidence type="ECO:0000313" key="2">
    <source>
        <dbReference type="EMBL" id="KAG2608453.1"/>
    </source>
</evidence>
<evidence type="ECO:0008006" key="4">
    <source>
        <dbReference type="Google" id="ProtNLM"/>
    </source>
</evidence>
<protein>
    <recommendedName>
        <fullName evidence="4">RNase H type-1 domain-containing protein</fullName>
    </recommendedName>
</protein>
<dbReference type="AlphaFoldDB" id="A0A8T0TH17"/>